<organism evidence="13 14">
    <name type="scientific">Datura stramonium</name>
    <name type="common">Jimsonweed</name>
    <name type="synonym">Common thornapple</name>
    <dbReference type="NCBI Taxonomy" id="4076"/>
    <lineage>
        <taxon>Eukaryota</taxon>
        <taxon>Viridiplantae</taxon>
        <taxon>Streptophyta</taxon>
        <taxon>Embryophyta</taxon>
        <taxon>Tracheophyta</taxon>
        <taxon>Spermatophyta</taxon>
        <taxon>Magnoliopsida</taxon>
        <taxon>eudicotyledons</taxon>
        <taxon>Gunneridae</taxon>
        <taxon>Pentapetalae</taxon>
        <taxon>asterids</taxon>
        <taxon>lamiids</taxon>
        <taxon>Solanales</taxon>
        <taxon>Solanaceae</taxon>
        <taxon>Solanoideae</taxon>
        <taxon>Datureae</taxon>
        <taxon>Datura</taxon>
    </lineage>
</organism>
<feature type="compositionally biased region" description="Low complexity" evidence="12">
    <location>
        <begin position="210"/>
        <end position="223"/>
    </location>
</feature>
<feature type="transmembrane region" description="Helical" evidence="11">
    <location>
        <begin position="25"/>
        <end position="46"/>
    </location>
</feature>
<evidence type="ECO:0000256" key="7">
    <source>
        <dbReference type="ARBA" id="ARBA00022692"/>
    </source>
</evidence>
<evidence type="ECO:0000256" key="1">
    <source>
        <dbReference type="ARBA" id="ARBA00004477"/>
    </source>
</evidence>
<sequence>MFVFAVFAPLIPFIGQRAVLGLSGYVYNFAFVLAAFYLYRLSAIILKDSEVALRASIFNFLYTESMYALCSIGGLYYLMIGSNNIGTLWLALSGFARSNGVLNAGYICFQTMHRSYKAAFISKHAGAMETPVEAVETHLEGLQNPDPAPPAVSLWTSTLVSAVVELWPEVFVSLGFRVSSPNKELAASSIPLGRSAGSKSVGFPSENRSDSGQGDSVDSVNQL</sequence>
<name>A0ABS8T1V3_DATST</name>
<dbReference type="Proteomes" id="UP000823775">
    <property type="component" value="Unassembled WGS sequence"/>
</dbReference>
<dbReference type="Pfam" id="PF04188">
    <property type="entry name" value="Mannosyl_trans2"/>
    <property type="match status" value="1"/>
</dbReference>
<dbReference type="EC" id="2.4.1.-" evidence="11"/>
<keyword evidence="8 11" id="KW-0256">Endoplasmic reticulum</keyword>
<evidence type="ECO:0000256" key="2">
    <source>
        <dbReference type="ARBA" id="ARBA00004687"/>
    </source>
</evidence>
<evidence type="ECO:0000256" key="9">
    <source>
        <dbReference type="ARBA" id="ARBA00022989"/>
    </source>
</evidence>
<feature type="transmembrane region" description="Helical" evidence="11">
    <location>
        <begin position="58"/>
        <end position="80"/>
    </location>
</feature>
<evidence type="ECO:0000256" key="3">
    <source>
        <dbReference type="ARBA" id="ARBA00008698"/>
    </source>
</evidence>
<comment type="caution">
    <text evidence="11">Lacks conserved residue(s) required for the propagation of feature annotation.</text>
</comment>
<evidence type="ECO:0000256" key="10">
    <source>
        <dbReference type="ARBA" id="ARBA00023136"/>
    </source>
</evidence>
<comment type="caution">
    <text evidence="13">The sequence shown here is derived from an EMBL/GenBank/DDBJ whole genome shotgun (WGS) entry which is preliminary data.</text>
</comment>
<reference evidence="13 14" key="1">
    <citation type="journal article" date="2021" name="BMC Genomics">
        <title>Datura genome reveals duplications of psychoactive alkaloid biosynthetic genes and high mutation rate following tissue culture.</title>
        <authorList>
            <person name="Rajewski A."/>
            <person name="Carter-House D."/>
            <person name="Stajich J."/>
            <person name="Litt A."/>
        </authorList>
    </citation>
    <scope>NUCLEOTIDE SEQUENCE [LARGE SCALE GENOMIC DNA]</scope>
    <source>
        <strain evidence="13">AR-01</strain>
    </source>
</reference>
<evidence type="ECO:0000256" key="8">
    <source>
        <dbReference type="ARBA" id="ARBA00022824"/>
    </source>
</evidence>
<dbReference type="PANTHER" id="PTHR12468">
    <property type="entry name" value="GPI MANNOSYLTRANSFERASE 2"/>
    <property type="match status" value="1"/>
</dbReference>
<keyword evidence="9 11" id="KW-1133">Transmembrane helix</keyword>
<accession>A0ABS8T1V3</accession>
<keyword evidence="6 11" id="KW-0808">Transferase</keyword>
<keyword evidence="5 11" id="KW-0328">Glycosyltransferase</keyword>
<comment type="pathway">
    <text evidence="2 11">Glycolipid biosynthesis; glycosylphosphatidylinositol-anchor biosynthesis.</text>
</comment>
<evidence type="ECO:0000256" key="12">
    <source>
        <dbReference type="SAM" id="MobiDB-lite"/>
    </source>
</evidence>
<evidence type="ECO:0000256" key="11">
    <source>
        <dbReference type="RuleBase" id="RU363112"/>
    </source>
</evidence>
<comment type="function">
    <text evidence="11">Mannosyltransferase involved in glycosylphosphatidylinositol-anchor biosynthesis.</text>
</comment>
<keyword evidence="7 11" id="KW-0812">Transmembrane</keyword>
<keyword evidence="14" id="KW-1185">Reference proteome</keyword>
<comment type="similarity">
    <text evidence="3 11">Belongs to the PIGV family.</text>
</comment>
<keyword evidence="4 11" id="KW-0337">GPI-anchor biosynthesis</keyword>
<evidence type="ECO:0000313" key="13">
    <source>
        <dbReference type="EMBL" id="MCD7465015.1"/>
    </source>
</evidence>
<evidence type="ECO:0000256" key="5">
    <source>
        <dbReference type="ARBA" id="ARBA00022676"/>
    </source>
</evidence>
<evidence type="ECO:0000256" key="4">
    <source>
        <dbReference type="ARBA" id="ARBA00022502"/>
    </source>
</evidence>
<comment type="subcellular location">
    <subcellularLocation>
        <location evidence="1 11">Endoplasmic reticulum membrane</location>
        <topology evidence="1 11">Multi-pass membrane protein</topology>
    </subcellularLocation>
</comment>
<evidence type="ECO:0000313" key="14">
    <source>
        <dbReference type="Proteomes" id="UP000823775"/>
    </source>
</evidence>
<gene>
    <name evidence="13" type="ORF">HAX54_000407</name>
</gene>
<proteinExistence type="inferred from homology"/>
<dbReference type="EMBL" id="JACEIK010001011">
    <property type="protein sequence ID" value="MCD7465015.1"/>
    <property type="molecule type" value="Genomic_DNA"/>
</dbReference>
<feature type="transmembrane region" description="Helical" evidence="11">
    <location>
        <begin position="86"/>
        <end position="109"/>
    </location>
</feature>
<dbReference type="InterPro" id="IPR007315">
    <property type="entry name" value="PIG-V/Gpi18"/>
</dbReference>
<dbReference type="PANTHER" id="PTHR12468:SF2">
    <property type="entry name" value="GPI MANNOSYLTRANSFERASE 2"/>
    <property type="match status" value="1"/>
</dbReference>
<protein>
    <recommendedName>
        <fullName evidence="11">GPI mannosyltransferase 2</fullName>
        <ecNumber evidence="11">2.4.1.-</ecNumber>
    </recommendedName>
</protein>
<keyword evidence="10 11" id="KW-0472">Membrane</keyword>
<feature type="region of interest" description="Disordered" evidence="12">
    <location>
        <begin position="192"/>
        <end position="223"/>
    </location>
</feature>
<evidence type="ECO:0000256" key="6">
    <source>
        <dbReference type="ARBA" id="ARBA00022679"/>
    </source>
</evidence>